<reference evidence="2 3" key="1">
    <citation type="submission" date="2017-09" db="EMBL/GenBank/DDBJ databases">
        <title>Whole genomes of Flavobacteriaceae.</title>
        <authorList>
            <person name="Stine C."/>
            <person name="Li C."/>
            <person name="Tadesse D."/>
        </authorList>
    </citation>
    <scope>NUCLEOTIDE SEQUENCE [LARGE SCALE GENOMIC DNA]</scope>
    <source>
        <strain evidence="2 3">ATCC 35036</strain>
    </source>
</reference>
<dbReference type="RefSeq" id="WP_014084475.1">
    <property type="nucleotide sequence ID" value="NZ_CBCSFI010000066.1"/>
</dbReference>
<comment type="caution">
    <text evidence="2">The sequence shown here is derived from an EMBL/GenBank/DDBJ whole genome shotgun (WGS) entry which is preliminary data.</text>
</comment>
<dbReference type="Proteomes" id="UP000220828">
    <property type="component" value="Unassembled WGS sequence"/>
</dbReference>
<accession>A0A2H3KSE3</accession>
<gene>
    <name evidence="2" type="ORF">B0A77_13640</name>
</gene>
<dbReference type="OrthoDB" id="796858at2"/>
<evidence type="ECO:0000313" key="2">
    <source>
        <dbReference type="EMBL" id="PDS22370.1"/>
    </source>
</evidence>
<dbReference type="EMBL" id="PCMW01000100">
    <property type="protein sequence ID" value="PDS22370.1"/>
    <property type="molecule type" value="Genomic_DNA"/>
</dbReference>
<name>A0A2H3KSE3_9FLAO</name>
<organism evidence="2 3">
    <name type="scientific">Flavobacterium branchiophilum</name>
    <dbReference type="NCBI Taxonomy" id="55197"/>
    <lineage>
        <taxon>Bacteria</taxon>
        <taxon>Pseudomonadati</taxon>
        <taxon>Bacteroidota</taxon>
        <taxon>Flavobacteriia</taxon>
        <taxon>Flavobacteriales</taxon>
        <taxon>Flavobacteriaceae</taxon>
        <taxon>Flavobacterium</taxon>
    </lineage>
</organism>
<feature type="signal peptide" evidence="1">
    <location>
        <begin position="1"/>
        <end position="19"/>
    </location>
</feature>
<proteinExistence type="predicted"/>
<evidence type="ECO:0000313" key="3">
    <source>
        <dbReference type="Proteomes" id="UP000220828"/>
    </source>
</evidence>
<keyword evidence="1" id="KW-0732">Signal</keyword>
<feature type="chain" id="PRO_5013689045" evidence="1">
    <location>
        <begin position="20"/>
        <end position="167"/>
    </location>
</feature>
<sequence length="167" mass="19064">MKRLLKLLIILGFTNIIYAQETKSPNSIIYFEAFGGFSVITDAGFGGGFEINYQNKKDLFSFRLIEVAGYSKDAETAYLPSYTRTNHNNEYAFLYGKRWLQSNHSFSISSGLSYNHFISNTSNSDYIGLPLEANIIWFSSKKKTQLEMQLHPNLVLNYLEVSQKIVS</sequence>
<dbReference type="AlphaFoldDB" id="A0A2H3KSE3"/>
<evidence type="ECO:0000256" key="1">
    <source>
        <dbReference type="SAM" id="SignalP"/>
    </source>
</evidence>
<protein>
    <submittedName>
        <fullName evidence="2">Uncharacterized protein</fullName>
    </submittedName>
</protein>